<comment type="caution">
    <text evidence="2">The sequence shown here is derived from an EMBL/GenBank/DDBJ whole genome shotgun (WGS) entry which is preliminary data.</text>
</comment>
<sequence>MPVSNVLTCSITTTTEKPITPRYYRYPPKIKEVMQKEIDKLIKVGSCEIAAEAPDSKQVYIQLLQQLTYQPVEDSSPAKDSESQSQSCGNASSSTSGLPQSQRSNSLLGPNSKTKQPKLNTVLDRQIMFQTKGIIHGPLVNSVGIISHARYQIAELGWWGVRNDLCIVCKDDGMRMGENGGEGVSVDEKEEWAEYTPLWDARCGAVDSDKRAMGRVSLAEEGDEVFDRGIMEASLHVSGKVAVVIKVLMIVVNGVDNVDEASDSTGEEIPSIPTDLDEMVIMSLVMWEAVIG</sequence>
<feature type="compositionally biased region" description="Low complexity" evidence="1">
    <location>
        <begin position="83"/>
        <end position="96"/>
    </location>
</feature>
<gene>
    <name evidence="2" type="ORF">TKK_017030</name>
</gene>
<feature type="region of interest" description="Disordered" evidence="1">
    <location>
        <begin position="72"/>
        <end position="116"/>
    </location>
</feature>
<protein>
    <submittedName>
        <fullName evidence="2">Uncharacterized protein</fullName>
    </submittedName>
</protein>
<reference evidence="2 3" key="1">
    <citation type="journal article" date="2024" name="bioRxiv">
        <title>A reference genome for Trichogramma kaykai: A tiny desert-dwelling parasitoid wasp with competing sex-ratio distorters.</title>
        <authorList>
            <person name="Culotta J."/>
            <person name="Lindsey A.R."/>
        </authorList>
    </citation>
    <scope>NUCLEOTIDE SEQUENCE [LARGE SCALE GENOMIC DNA]</scope>
    <source>
        <strain evidence="2 3">KSX58</strain>
    </source>
</reference>
<keyword evidence="3" id="KW-1185">Reference proteome</keyword>
<organism evidence="2 3">
    <name type="scientific">Trichogramma kaykai</name>
    <dbReference type="NCBI Taxonomy" id="54128"/>
    <lineage>
        <taxon>Eukaryota</taxon>
        <taxon>Metazoa</taxon>
        <taxon>Ecdysozoa</taxon>
        <taxon>Arthropoda</taxon>
        <taxon>Hexapoda</taxon>
        <taxon>Insecta</taxon>
        <taxon>Pterygota</taxon>
        <taxon>Neoptera</taxon>
        <taxon>Endopterygota</taxon>
        <taxon>Hymenoptera</taxon>
        <taxon>Apocrita</taxon>
        <taxon>Proctotrupomorpha</taxon>
        <taxon>Chalcidoidea</taxon>
        <taxon>Trichogrammatidae</taxon>
        <taxon>Trichogramma</taxon>
    </lineage>
</organism>
<proteinExistence type="predicted"/>
<dbReference type="Proteomes" id="UP001627154">
    <property type="component" value="Unassembled WGS sequence"/>
</dbReference>
<evidence type="ECO:0000256" key="1">
    <source>
        <dbReference type="SAM" id="MobiDB-lite"/>
    </source>
</evidence>
<evidence type="ECO:0000313" key="3">
    <source>
        <dbReference type="Proteomes" id="UP001627154"/>
    </source>
</evidence>
<accession>A0ABD2W479</accession>
<name>A0ABD2W479_9HYME</name>
<dbReference type="AlphaFoldDB" id="A0ABD2W479"/>
<feature type="compositionally biased region" description="Polar residues" evidence="1">
    <location>
        <begin position="97"/>
        <end position="116"/>
    </location>
</feature>
<dbReference type="EMBL" id="JBJJXI010000136">
    <property type="protein sequence ID" value="KAL3387952.1"/>
    <property type="molecule type" value="Genomic_DNA"/>
</dbReference>
<evidence type="ECO:0000313" key="2">
    <source>
        <dbReference type="EMBL" id="KAL3387952.1"/>
    </source>
</evidence>